<evidence type="ECO:0000313" key="2">
    <source>
        <dbReference type="EMBL" id="MBB1520184.1"/>
    </source>
</evidence>
<proteinExistence type="predicted"/>
<dbReference type="Proteomes" id="UP000581189">
    <property type="component" value="Unassembled WGS sequence"/>
</dbReference>
<evidence type="ECO:0000256" key="1">
    <source>
        <dbReference type="SAM" id="SignalP"/>
    </source>
</evidence>
<accession>A0A7W4DCP3</accession>
<feature type="signal peptide" evidence="1">
    <location>
        <begin position="1"/>
        <end position="23"/>
    </location>
</feature>
<keyword evidence="3" id="KW-1185">Reference proteome</keyword>
<dbReference type="EMBL" id="JACJFN010000003">
    <property type="protein sequence ID" value="MBB1520184.1"/>
    <property type="molecule type" value="Genomic_DNA"/>
</dbReference>
<evidence type="ECO:0008006" key="4">
    <source>
        <dbReference type="Google" id="ProtNLM"/>
    </source>
</evidence>
<feature type="chain" id="PRO_5030769794" description="Porin" evidence="1">
    <location>
        <begin position="24"/>
        <end position="456"/>
    </location>
</feature>
<sequence length="456" mass="51152">MMRKWILLALGAGVGMQVWPVQAVDCSAGGYSGVEAGQAQVRDAKLNPQGDFSKDQRHSALYSELNVDCAVDATKLHVSAYGERMQNYGESGSAQGNDGYDNHGFIREAYLSLSPNESLFVDVGKKDIRNGQFFFVSPLDFLQNPGNYSSRGVINAMGVSWRDSYREGSVALQASWFNQYGTVELAAIPQLANESSKARVAEWTTLQRTNSEERYYAAYTSSLFEDFNPRFVLQGGENFGAGLGTSGFLTDDWILNLELAARDRSDIRETSSAALAKLQSWQFPSADEIFIEQQRDVFTQFAAGLRYATENNLAISVEYLFQDQGLDEKNWDDYFDFLDVTEQAYRFSGAEVFRDYQLLFVQEADNTVRRDLMLGRQYLMAHVQRDQAELQMLSWETSTIYNIEDQSFALNLHLSSQLSRHFEVYVGGGYLGGQDRSEFGRLGTSGVGYAGVRAIW</sequence>
<keyword evidence="1" id="KW-0732">Signal</keyword>
<gene>
    <name evidence="2" type="ORF">H3H45_13100</name>
</gene>
<name>A0A7W4DCP3_9GAMM</name>
<comment type="caution">
    <text evidence="2">The sequence shown here is derived from an EMBL/GenBank/DDBJ whole genome shotgun (WGS) entry which is preliminary data.</text>
</comment>
<dbReference type="AlphaFoldDB" id="A0A7W4DCP3"/>
<dbReference type="RefSeq" id="WP_182834185.1">
    <property type="nucleotide sequence ID" value="NZ_JACJFN010000003.1"/>
</dbReference>
<evidence type="ECO:0000313" key="3">
    <source>
        <dbReference type="Proteomes" id="UP000581189"/>
    </source>
</evidence>
<reference evidence="2 3" key="1">
    <citation type="submission" date="2020-08" db="EMBL/GenBank/DDBJ databases">
        <authorList>
            <person name="Kim C.M."/>
        </authorList>
    </citation>
    <scope>NUCLEOTIDE SEQUENCE [LARGE SCALE GENOMIC DNA]</scope>
    <source>
        <strain evidence="2 3">SR9</strain>
    </source>
</reference>
<protein>
    <recommendedName>
        <fullName evidence="4">Porin</fullName>
    </recommendedName>
</protein>
<organism evidence="2 3">
    <name type="scientific">Aquipseudomonas guryensis</name>
    <dbReference type="NCBI Taxonomy" id="2759165"/>
    <lineage>
        <taxon>Bacteria</taxon>
        <taxon>Pseudomonadati</taxon>
        <taxon>Pseudomonadota</taxon>
        <taxon>Gammaproteobacteria</taxon>
        <taxon>Pseudomonadales</taxon>
        <taxon>Pseudomonadaceae</taxon>
        <taxon>Aquipseudomonas</taxon>
    </lineage>
</organism>